<keyword evidence="3" id="KW-1185">Reference proteome</keyword>
<dbReference type="EMBL" id="JAUCMN010000003">
    <property type="protein sequence ID" value="MDM7891365.1"/>
    <property type="molecule type" value="Genomic_DNA"/>
</dbReference>
<dbReference type="SUPFAM" id="SSF55718">
    <property type="entry name" value="SCP-like"/>
    <property type="match status" value="1"/>
</dbReference>
<evidence type="ECO:0000259" key="1">
    <source>
        <dbReference type="Pfam" id="PF17844"/>
    </source>
</evidence>
<name>A0ABT7TP49_9MICO</name>
<proteinExistence type="predicted"/>
<dbReference type="Gene3D" id="3.30.1050.40">
    <property type="match status" value="1"/>
</dbReference>
<reference evidence="2 3" key="1">
    <citation type="submission" date="2023-06" db="EMBL/GenBank/DDBJ databases">
        <authorList>
            <person name="Feng G."/>
            <person name="Li J."/>
            <person name="Zhu H."/>
        </authorList>
    </citation>
    <scope>NUCLEOTIDE SEQUENCE [LARGE SCALE GENOMIC DNA]</scope>
    <source>
        <strain evidence="2 3">RHCKG28</strain>
    </source>
</reference>
<organism evidence="2 3">
    <name type="scientific">Curtobacterium caseinilyticum</name>
    <dbReference type="NCBI Taxonomy" id="3055137"/>
    <lineage>
        <taxon>Bacteria</taxon>
        <taxon>Bacillati</taxon>
        <taxon>Actinomycetota</taxon>
        <taxon>Actinomycetes</taxon>
        <taxon>Micrococcales</taxon>
        <taxon>Microbacteriaceae</taxon>
        <taxon>Curtobacterium</taxon>
    </lineage>
</organism>
<accession>A0ABT7TP49</accession>
<sequence>MPPKRIEDADGRAALAAVQAGSTTRTDVATAVRWTLQRLADDVPGNSVEVRVPPFAAVQAVPGPRHTRGTPPNVVETDATTWLALATGELRWDDAVAQARVSASGSRADLAALLPVRTAA</sequence>
<dbReference type="Proteomes" id="UP001236404">
    <property type="component" value="Unassembled WGS sequence"/>
</dbReference>
<feature type="domain" description="Bacterial SCP orthologue" evidence="1">
    <location>
        <begin position="25"/>
        <end position="116"/>
    </location>
</feature>
<gene>
    <name evidence="2" type="ORF">QUG93_06690</name>
</gene>
<dbReference type="Pfam" id="PF17844">
    <property type="entry name" value="SCP_3"/>
    <property type="match status" value="1"/>
</dbReference>
<evidence type="ECO:0000313" key="2">
    <source>
        <dbReference type="EMBL" id="MDM7891365.1"/>
    </source>
</evidence>
<evidence type="ECO:0000313" key="3">
    <source>
        <dbReference type="Proteomes" id="UP001236404"/>
    </source>
</evidence>
<comment type="caution">
    <text evidence="2">The sequence shown here is derived from an EMBL/GenBank/DDBJ whole genome shotgun (WGS) entry which is preliminary data.</text>
</comment>
<dbReference type="InterPro" id="IPR041629">
    <property type="entry name" value="SCP_3"/>
</dbReference>
<protein>
    <submittedName>
        <fullName evidence="2">Sterol carrier family protein</fullName>
    </submittedName>
</protein>
<dbReference type="RefSeq" id="WP_289473135.1">
    <property type="nucleotide sequence ID" value="NZ_JAUCMN010000003.1"/>
</dbReference>
<dbReference type="InterPro" id="IPR036527">
    <property type="entry name" value="SCP2_sterol-bd_dom_sf"/>
</dbReference>